<dbReference type="EMBL" id="VORV01000001">
    <property type="protein sequence ID" value="TXD79762.1"/>
    <property type="molecule type" value="Genomic_DNA"/>
</dbReference>
<reference evidence="1 3" key="1">
    <citation type="submission" date="2018-06" db="EMBL/GenBank/DDBJ databases">
        <title>Genomic Encyclopedia of Archaeal and Bacterial Type Strains, Phase II (KMG-II): from individual species to whole genera.</title>
        <authorList>
            <person name="Goeker M."/>
        </authorList>
    </citation>
    <scope>NUCLEOTIDE SEQUENCE [LARGE SCALE GENOMIC DNA]</scope>
    <source>
        <strain evidence="1 3">DSM 22686</strain>
    </source>
</reference>
<dbReference type="OrthoDB" id="9776951at2"/>
<gene>
    <name evidence="2" type="ORF">ESW18_01120</name>
    <name evidence="1" type="ORF">LV84_01973</name>
</gene>
<dbReference type="Proteomes" id="UP000249115">
    <property type="component" value="Unassembled WGS sequence"/>
</dbReference>
<comment type="caution">
    <text evidence="1">The sequence shown here is derived from an EMBL/GenBank/DDBJ whole genome shotgun (WGS) entry which is preliminary data.</text>
</comment>
<evidence type="ECO:0000313" key="2">
    <source>
        <dbReference type="EMBL" id="TXD79762.1"/>
    </source>
</evidence>
<protein>
    <submittedName>
        <fullName evidence="1">Uncharacterized protein</fullName>
    </submittedName>
</protein>
<dbReference type="EMBL" id="QKZU01000007">
    <property type="protein sequence ID" value="PZX56847.1"/>
    <property type="molecule type" value="Genomic_DNA"/>
</dbReference>
<dbReference type="RefSeq" id="WP_086501316.1">
    <property type="nucleotide sequence ID" value="NZ_MSSV01000008.1"/>
</dbReference>
<name>A0A2W7RMV4_9BACT</name>
<dbReference type="Pfam" id="PF21850">
    <property type="entry name" value="DUF6909"/>
    <property type="match status" value="2"/>
</dbReference>
<organism evidence="1 3">
    <name type="scientific">Algoriphagus ratkowskyi</name>
    <dbReference type="NCBI Taxonomy" id="57028"/>
    <lineage>
        <taxon>Bacteria</taxon>
        <taxon>Pseudomonadati</taxon>
        <taxon>Bacteroidota</taxon>
        <taxon>Cytophagia</taxon>
        <taxon>Cytophagales</taxon>
        <taxon>Cyclobacteriaceae</taxon>
        <taxon>Algoriphagus</taxon>
    </lineage>
</organism>
<proteinExistence type="predicted"/>
<dbReference type="AlphaFoldDB" id="A0A2W7RMV4"/>
<evidence type="ECO:0000313" key="3">
    <source>
        <dbReference type="Proteomes" id="UP000249115"/>
    </source>
</evidence>
<sequence>MKRTRAHESRAAIERLYITMRHLFTRGSYKPMGISGESLVDALRVLSPEIYGLVTDHEKIELDGLLYVMERLPRGIEECRFVRLISREGYETSKLDALVPAKRKRNCYRLDEHIMYVEMTRGRSDIYDILTHLTFLYMESNKIYNNSTDPKGKISTNWLMLEEFVQKEAAGEDFEKEAASAYLSHLIGRTYEETLQAVDKFEKSSNSNSLFSIVYHMGKLAQDEVVKNLDREISFSTTLRERIGHHVYGEMWARRIKIALDEHDLLKRPIHIISANLHSIANTIYGVQSLGLKSYEELESVVMDISVKAKNHKGEAIDKYAAKHGFINLPDESGTNIGAQIIDTALLEKDELIPGVVLPKEKEKRPVFVVMDYAFGEQAYECFDELLKPYEKDGKAIPLDVVSTSIMGKAGILYGGKGDLMIPSAHVFEGTADNYPFKNELKKSDFEGYGLGVYTGTMISVLGTSLQNKDILTYFMDSSWQAIGLEMEGAHYQKAIQSASKIRKSIRSNVKVLYAYYASDNPLETGSTLASGALGMEGVRPTYLITYKILEKLFK</sequence>
<evidence type="ECO:0000313" key="4">
    <source>
        <dbReference type="Proteomes" id="UP000321927"/>
    </source>
</evidence>
<dbReference type="InterPro" id="IPR054204">
    <property type="entry name" value="DUF6909"/>
</dbReference>
<accession>A0A2W7RMV4</accession>
<reference evidence="2 4" key="2">
    <citation type="submission" date="2019-08" db="EMBL/GenBank/DDBJ databases">
        <title>Genome of Algoriphagus ratkowskyi IC026.</title>
        <authorList>
            <person name="Bowman J.P."/>
        </authorList>
    </citation>
    <scope>NUCLEOTIDE SEQUENCE [LARGE SCALE GENOMIC DNA]</scope>
    <source>
        <strain evidence="2 4">IC026</strain>
    </source>
</reference>
<dbReference type="Proteomes" id="UP000321927">
    <property type="component" value="Unassembled WGS sequence"/>
</dbReference>
<evidence type="ECO:0000313" key="1">
    <source>
        <dbReference type="EMBL" id="PZX56847.1"/>
    </source>
</evidence>
<keyword evidence="4" id="KW-1185">Reference proteome</keyword>